<dbReference type="PANTHER" id="PTHR39624:SF2">
    <property type="entry name" value="OSMC-LIKE PROTEIN"/>
    <property type="match status" value="1"/>
</dbReference>
<dbReference type="Proteomes" id="UP001267710">
    <property type="component" value="Unassembled WGS sequence"/>
</dbReference>
<evidence type="ECO:0000313" key="2">
    <source>
        <dbReference type="Proteomes" id="UP001267710"/>
    </source>
</evidence>
<comment type="caution">
    <text evidence="1">The sequence shown here is derived from an EMBL/GenBank/DDBJ whole genome shotgun (WGS) entry which is preliminary data.</text>
</comment>
<organism evidence="1 2">
    <name type="scientific">Paracidovorax wautersii</name>
    <dbReference type="NCBI Taxonomy" id="1177982"/>
    <lineage>
        <taxon>Bacteria</taxon>
        <taxon>Pseudomonadati</taxon>
        <taxon>Pseudomonadota</taxon>
        <taxon>Betaproteobacteria</taxon>
        <taxon>Burkholderiales</taxon>
        <taxon>Comamonadaceae</taxon>
        <taxon>Paracidovorax</taxon>
    </lineage>
</organism>
<sequence>MTVQLQRIADLPMGQAVTIRSHALIADGSVEEGGSDAGPSPHDLYDAALGACKALTVLWYARRKGWAVDDVRTAVDRDASAERAGTYRLATRLLMQGDLTDAQLAELEAVAAKCPVHKLMTAVTTEITTRVERAPQDAAVAGAAGVQP</sequence>
<dbReference type="PANTHER" id="PTHR39624">
    <property type="entry name" value="PROTEIN INVOLVED IN RIMO-MEDIATED BETA-METHYLTHIOLATION OF RIBOSOMAL PROTEIN S12 YCAO"/>
    <property type="match status" value="1"/>
</dbReference>
<proteinExistence type="predicted"/>
<dbReference type="Gene3D" id="3.30.300.20">
    <property type="match status" value="1"/>
</dbReference>
<evidence type="ECO:0000313" key="1">
    <source>
        <dbReference type="EMBL" id="MDR6215767.1"/>
    </source>
</evidence>
<reference evidence="1 2" key="1">
    <citation type="submission" date="2023-08" db="EMBL/GenBank/DDBJ databases">
        <title>Functional and genomic diversity of the sorghum phyllosphere microbiome.</title>
        <authorList>
            <person name="Shade A."/>
        </authorList>
    </citation>
    <scope>NUCLEOTIDE SEQUENCE [LARGE SCALE GENOMIC DNA]</scope>
    <source>
        <strain evidence="1 2">SORGH_AS_0335</strain>
    </source>
</reference>
<dbReference type="InterPro" id="IPR003718">
    <property type="entry name" value="OsmC/Ohr_fam"/>
</dbReference>
<dbReference type="InterPro" id="IPR015946">
    <property type="entry name" value="KH_dom-like_a/b"/>
</dbReference>
<accession>A0ABU1IEX3</accession>
<dbReference type="InterPro" id="IPR036102">
    <property type="entry name" value="OsmC/Ohrsf"/>
</dbReference>
<name>A0ABU1IEX3_9BURK</name>
<dbReference type="SUPFAM" id="SSF82784">
    <property type="entry name" value="OsmC-like"/>
    <property type="match status" value="1"/>
</dbReference>
<gene>
    <name evidence="1" type="ORF">QE399_003456</name>
</gene>
<keyword evidence="2" id="KW-1185">Reference proteome</keyword>
<dbReference type="Pfam" id="PF02566">
    <property type="entry name" value="OsmC"/>
    <property type="match status" value="1"/>
</dbReference>
<dbReference type="RefSeq" id="WP_309830662.1">
    <property type="nucleotide sequence ID" value="NZ_JAVIZX010000001.1"/>
</dbReference>
<dbReference type="EMBL" id="JAVIZX010000001">
    <property type="protein sequence ID" value="MDR6215767.1"/>
    <property type="molecule type" value="Genomic_DNA"/>
</dbReference>
<protein>
    <submittedName>
        <fullName evidence="1">Redox protein</fullName>
    </submittedName>
</protein>